<dbReference type="EMBL" id="JPOX01000003">
    <property type="protein sequence ID" value="KFX52454.1"/>
    <property type="molecule type" value="Genomic_DNA"/>
</dbReference>
<evidence type="ECO:0000256" key="5">
    <source>
        <dbReference type="ARBA" id="ARBA00022989"/>
    </source>
</evidence>
<dbReference type="AlphaFoldDB" id="A0A093VR19"/>
<evidence type="ECO:0000256" key="8">
    <source>
        <dbReference type="ARBA" id="ARBA00023133"/>
    </source>
</evidence>
<feature type="transmembrane region" description="Helical" evidence="12">
    <location>
        <begin position="457"/>
        <end position="473"/>
    </location>
</feature>
<protein>
    <submittedName>
        <fullName evidence="13">Electron transfer protein 1, mitochondrial</fullName>
    </submittedName>
</protein>
<dbReference type="GO" id="GO:0120547">
    <property type="term" value="F:heme A synthase activity"/>
    <property type="evidence" value="ECO:0007669"/>
    <property type="project" value="UniProtKB-EC"/>
</dbReference>
<evidence type="ECO:0000256" key="6">
    <source>
        <dbReference type="ARBA" id="ARBA00023002"/>
    </source>
</evidence>
<feature type="transmembrane region" description="Helical" evidence="12">
    <location>
        <begin position="222"/>
        <end position="240"/>
    </location>
</feature>
<evidence type="ECO:0000256" key="2">
    <source>
        <dbReference type="ARBA" id="ARBA00004141"/>
    </source>
</evidence>
<evidence type="ECO:0000256" key="4">
    <source>
        <dbReference type="ARBA" id="ARBA00022723"/>
    </source>
</evidence>
<name>A0A093VR19_TALMA</name>
<evidence type="ECO:0000256" key="9">
    <source>
        <dbReference type="ARBA" id="ARBA00023136"/>
    </source>
</evidence>
<gene>
    <name evidence="13" type="ORF">GQ26_0033160</name>
</gene>
<sequence length="505" mass="55659">MAALGMSAFPLRRVGIRVASAELFTCRQCLRQRNDATRLFSSRTTPRTPSQKSPRVSSYLGALQKNFKAFTIPRSASLSTATATQQTLEKGATATKSRFPDVSSKAVAYWLLGSAASVFGIVIFGGLTRLTESGLSITEWRPVTGSLPPINNDDWEAEFAKYKNSPEYKILNPNMNLSEFKSIYYMEWIHRLWGRFVGLSFVIPAVYFVARGKVSKPMAWRLAGISGLIGFQGFIGWWMVKSGLKDDLFAPGSHPRVSQYRLTAHLAAAFTCYVAMLWNGLAILRSHRLLTDPQAGTESLNALRNPKLAVFRRSVAGLALLVFATAMSGGLVAGLDAGLIYNEFPFMGNGLTPPKSELFDERYSRHSDRSDLWWRNMLENPSLVQLDHRALAMTTFSAVMALWAYSKSSSMKKLLPRNAQKGVHGVVAFTFVQVTLGISTLLYLVPTHLASTHQAGSLFLLTWVLVLGSRIWHPSRTARLLQMAAKARGQPVGASTANAVNALKK</sequence>
<dbReference type="HOGENOM" id="CLU_017627_4_2_1"/>
<keyword evidence="4" id="KW-0479">Metal-binding</keyword>
<evidence type="ECO:0000256" key="11">
    <source>
        <dbReference type="ARBA" id="ARBA00048044"/>
    </source>
</evidence>
<feature type="transmembrane region" description="Helical" evidence="12">
    <location>
        <begin position="260"/>
        <end position="284"/>
    </location>
</feature>
<dbReference type="GO" id="GO:0006784">
    <property type="term" value="P:heme A biosynthetic process"/>
    <property type="evidence" value="ECO:0007669"/>
    <property type="project" value="InterPro"/>
</dbReference>
<feature type="transmembrane region" description="Helical" evidence="12">
    <location>
        <begin position="192"/>
        <end position="210"/>
    </location>
</feature>
<feature type="transmembrane region" description="Helical" evidence="12">
    <location>
        <begin position="315"/>
        <end position="341"/>
    </location>
</feature>
<comment type="cofactor">
    <cofactor evidence="1">
        <name>heme b</name>
        <dbReference type="ChEBI" id="CHEBI:60344"/>
    </cofactor>
</comment>
<feature type="transmembrane region" description="Helical" evidence="12">
    <location>
        <begin position="426"/>
        <end position="445"/>
    </location>
</feature>
<accession>A0A093VR19</accession>
<feature type="transmembrane region" description="Helical" evidence="12">
    <location>
        <begin position="388"/>
        <end position="405"/>
    </location>
</feature>
<dbReference type="HAMAP" id="MF_01665">
    <property type="entry name" value="HemeA_synth_type2"/>
    <property type="match status" value="1"/>
</dbReference>
<keyword evidence="8" id="KW-0350">Heme biosynthesis</keyword>
<feature type="transmembrane region" description="Helical" evidence="12">
    <location>
        <begin position="106"/>
        <end position="127"/>
    </location>
</feature>
<dbReference type="GO" id="GO:0005743">
    <property type="term" value="C:mitochondrial inner membrane"/>
    <property type="evidence" value="ECO:0007669"/>
    <property type="project" value="TreeGrafter"/>
</dbReference>
<dbReference type="Pfam" id="PF02628">
    <property type="entry name" value="COX15-CtaA"/>
    <property type="match status" value="1"/>
</dbReference>
<comment type="caution">
    <text evidence="13">The sequence shown here is derived from an EMBL/GenBank/DDBJ whole genome shotgun (WGS) entry which is preliminary data.</text>
</comment>
<evidence type="ECO:0000256" key="1">
    <source>
        <dbReference type="ARBA" id="ARBA00001970"/>
    </source>
</evidence>
<dbReference type="PANTHER" id="PTHR23289:SF2">
    <property type="entry name" value="CYTOCHROME C OXIDASE ASSEMBLY PROTEIN COX15 HOMOLOG"/>
    <property type="match status" value="1"/>
</dbReference>
<evidence type="ECO:0000256" key="10">
    <source>
        <dbReference type="ARBA" id="ARBA00044501"/>
    </source>
</evidence>
<keyword evidence="6" id="KW-0560">Oxidoreductase</keyword>
<comment type="subcellular location">
    <subcellularLocation>
        <location evidence="2">Membrane</location>
        <topology evidence="2">Multi-pass membrane protein</topology>
    </subcellularLocation>
</comment>
<evidence type="ECO:0000256" key="3">
    <source>
        <dbReference type="ARBA" id="ARBA00022692"/>
    </source>
</evidence>
<dbReference type="eggNOG" id="KOG2725">
    <property type="taxonomic scope" value="Eukaryota"/>
</dbReference>
<dbReference type="InterPro" id="IPR003780">
    <property type="entry name" value="COX15/CtaA_fam"/>
</dbReference>
<dbReference type="GO" id="GO:0016653">
    <property type="term" value="F:oxidoreductase activity, acting on NAD(P)H, heme protein as acceptor"/>
    <property type="evidence" value="ECO:0007669"/>
    <property type="project" value="TreeGrafter"/>
</dbReference>
<dbReference type="PANTHER" id="PTHR23289">
    <property type="entry name" value="CYTOCHROME C OXIDASE ASSEMBLY PROTEIN COX15"/>
    <property type="match status" value="1"/>
</dbReference>
<keyword evidence="7" id="KW-0408">Iron</keyword>
<evidence type="ECO:0000256" key="12">
    <source>
        <dbReference type="SAM" id="Phobius"/>
    </source>
</evidence>
<evidence type="ECO:0000313" key="13">
    <source>
        <dbReference type="EMBL" id="KFX52454.1"/>
    </source>
</evidence>
<keyword evidence="9 12" id="KW-0472">Membrane</keyword>
<comment type="catalytic activity">
    <reaction evidence="11">
        <text>Fe(II)-heme o + 2 A + H2O = Fe(II)-heme a + 2 AH2</text>
        <dbReference type="Rhea" id="RHEA:63388"/>
        <dbReference type="ChEBI" id="CHEBI:13193"/>
        <dbReference type="ChEBI" id="CHEBI:15377"/>
        <dbReference type="ChEBI" id="CHEBI:17499"/>
        <dbReference type="ChEBI" id="CHEBI:60530"/>
        <dbReference type="ChEBI" id="CHEBI:61715"/>
        <dbReference type="EC" id="1.17.99.9"/>
    </reaction>
    <physiologicalReaction direction="left-to-right" evidence="11">
        <dbReference type="Rhea" id="RHEA:63389"/>
    </physiologicalReaction>
</comment>
<organism evidence="13">
    <name type="scientific">Talaromyces marneffei PM1</name>
    <dbReference type="NCBI Taxonomy" id="1077442"/>
    <lineage>
        <taxon>Eukaryota</taxon>
        <taxon>Fungi</taxon>
        <taxon>Dikarya</taxon>
        <taxon>Ascomycota</taxon>
        <taxon>Pezizomycotina</taxon>
        <taxon>Eurotiomycetes</taxon>
        <taxon>Eurotiomycetidae</taxon>
        <taxon>Eurotiales</taxon>
        <taxon>Trichocomaceae</taxon>
        <taxon>Talaromyces</taxon>
        <taxon>Talaromyces sect. Talaromyces</taxon>
    </lineage>
</organism>
<evidence type="ECO:0000256" key="7">
    <source>
        <dbReference type="ARBA" id="ARBA00023004"/>
    </source>
</evidence>
<dbReference type="GO" id="GO:0046872">
    <property type="term" value="F:metal ion binding"/>
    <property type="evidence" value="ECO:0007669"/>
    <property type="project" value="UniProtKB-KW"/>
</dbReference>
<dbReference type="InterPro" id="IPR023754">
    <property type="entry name" value="HemeA_Synthase_type2"/>
</dbReference>
<comment type="pathway">
    <text evidence="10">Porphyrin-containing compound metabolism; heme A biosynthesis; heme A from heme O: step 1/1.</text>
</comment>
<keyword evidence="3 12" id="KW-0812">Transmembrane</keyword>
<proteinExistence type="inferred from homology"/>
<keyword evidence="5 12" id="KW-1133">Transmembrane helix</keyword>
<reference evidence="13" key="1">
    <citation type="journal article" date="2014" name="PLoS Genet.">
        <title>Signature Gene Expression Reveals Novel Clues to the Molecular Mechanisms of Dimorphic Transition in Penicillium marneffei.</title>
        <authorList>
            <person name="Yang E."/>
            <person name="Wang G."/>
            <person name="Cai J."/>
            <person name="Woo P.C."/>
            <person name="Lau S.K."/>
            <person name="Yuen K.-Y."/>
            <person name="Chow W.-N."/>
            <person name="Lin X."/>
        </authorList>
    </citation>
    <scope>NUCLEOTIDE SEQUENCE [LARGE SCALE GENOMIC DNA]</scope>
    <source>
        <strain evidence="13">PM1</strain>
    </source>
</reference>